<feature type="transmembrane region" description="Helical" evidence="2">
    <location>
        <begin position="197"/>
        <end position="215"/>
    </location>
</feature>
<gene>
    <name evidence="3" type="ORF">EDC03_0178</name>
</gene>
<dbReference type="AlphaFoldDB" id="A0A3N1HSS2"/>
<keyword evidence="4" id="KW-1185">Reference proteome</keyword>
<dbReference type="EMBL" id="RJKN01000001">
    <property type="protein sequence ID" value="ROP45574.1"/>
    <property type="molecule type" value="Genomic_DNA"/>
</dbReference>
<feature type="transmembrane region" description="Helical" evidence="2">
    <location>
        <begin position="316"/>
        <end position="335"/>
    </location>
</feature>
<evidence type="ECO:0008006" key="5">
    <source>
        <dbReference type="Google" id="ProtNLM"/>
    </source>
</evidence>
<accession>A0A3N1HSS2</accession>
<dbReference type="InParanoid" id="A0A3N1HSS2"/>
<feature type="transmembrane region" description="Helical" evidence="2">
    <location>
        <begin position="411"/>
        <end position="428"/>
    </location>
</feature>
<comment type="caution">
    <text evidence="3">The sequence shown here is derived from an EMBL/GenBank/DDBJ whole genome shotgun (WGS) entry which is preliminary data.</text>
</comment>
<dbReference type="Gene3D" id="1.10.357.140">
    <property type="entry name" value="UbiA prenyltransferase"/>
    <property type="match status" value="1"/>
</dbReference>
<keyword evidence="2" id="KW-0812">Transmembrane</keyword>
<keyword evidence="2" id="KW-1133">Transmembrane helix</keyword>
<feature type="transmembrane region" description="Helical" evidence="2">
    <location>
        <begin position="383"/>
        <end position="405"/>
    </location>
</feature>
<feature type="transmembrane region" description="Helical" evidence="2">
    <location>
        <begin position="227"/>
        <end position="251"/>
    </location>
</feature>
<evidence type="ECO:0000313" key="3">
    <source>
        <dbReference type="EMBL" id="ROP45574.1"/>
    </source>
</evidence>
<evidence type="ECO:0000256" key="1">
    <source>
        <dbReference type="SAM" id="MobiDB-lite"/>
    </source>
</evidence>
<feature type="transmembrane region" description="Helical" evidence="2">
    <location>
        <begin position="129"/>
        <end position="152"/>
    </location>
</feature>
<name>A0A3N1HSS2_9ACTN</name>
<feature type="transmembrane region" description="Helical" evidence="2">
    <location>
        <begin position="53"/>
        <end position="70"/>
    </location>
</feature>
<dbReference type="InterPro" id="IPR044878">
    <property type="entry name" value="UbiA_sf"/>
</dbReference>
<evidence type="ECO:0000256" key="2">
    <source>
        <dbReference type="SAM" id="Phobius"/>
    </source>
</evidence>
<dbReference type="Proteomes" id="UP000276232">
    <property type="component" value="Unassembled WGS sequence"/>
</dbReference>
<feature type="compositionally biased region" description="Basic and acidic residues" evidence="1">
    <location>
        <begin position="20"/>
        <end position="36"/>
    </location>
</feature>
<keyword evidence="2" id="KW-0472">Membrane</keyword>
<organism evidence="3 4">
    <name type="scientific">Pseudokineococcus lusitanus</name>
    <dbReference type="NCBI Taxonomy" id="763993"/>
    <lineage>
        <taxon>Bacteria</taxon>
        <taxon>Bacillati</taxon>
        <taxon>Actinomycetota</taxon>
        <taxon>Actinomycetes</taxon>
        <taxon>Kineosporiales</taxon>
        <taxon>Kineosporiaceae</taxon>
        <taxon>Pseudokineococcus</taxon>
    </lineage>
</organism>
<reference evidence="3 4" key="1">
    <citation type="journal article" date="2015" name="Stand. Genomic Sci.">
        <title>Genomic Encyclopedia of Bacterial and Archaeal Type Strains, Phase III: the genomes of soil and plant-associated and newly described type strains.</title>
        <authorList>
            <person name="Whitman W.B."/>
            <person name="Woyke T."/>
            <person name="Klenk H.P."/>
            <person name="Zhou Y."/>
            <person name="Lilburn T.G."/>
            <person name="Beck B.J."/>
            <person name="De Vos P."/>
            <person name="Vandamme P."/>
            <person name="Eisen J.A."/>
            <person name="Garrity G."/>
            <person name="Hugenholtz P."/>
            <person name="Kyrpides N.C."/>
        </authorList>
    </citation>
    <scope>NUCLEOTIDE SEQUENCE [LARGE SCALE GENOMIC DNA]</scope>
    <source>
        <strain evidence="3 4">CECT 7306</strain>
    </source>
</reference>
<feature type="transmembrane region" description="Helical" evidence="2">
    <location>
        <begin position="158"/>
        <end position="177"/>
    </location>
</feature>
<proteinExistence type="predicted"/>
<protein>
    <recommendedName>
        <fullName evidence="5">4-hydroxybenzoate polyprenyltransferase</fullName>
    </recommendedName>
</protein>
<evidence type="ECO:0000313" key="4">
    <source>
        <dbReference type="Proteomes" id="UP000276232"/>
    </source>
</evidence>
<sequence>MSATGVMAVGSRADGDEPSPEGRGHDVGPTTEELRSTRGQVVSRALMPRAREVLLKLPLVPLGAAVAVVAEGRLPTGALLGQLVVLWLLVEVLAYQARYQLNDLRDRAADAAHPEKTHRGRLTFPWTPLRAAVVWGSLVARVVLAVGLAVWLPGAAGQAAVAFLVLLVLVSGTYEVCRERIRRGPDVVPGSTDARRLGLPVLLCIPLGYGLRVWAGYHAASQGELPAVLGLLLVVTVLATYTATVCTAWALEATTFLRGRGEPPAAGLQRRAHVGLLLQHAGLLRAEGTTAAVPAEPASLVVARDRPASSWADWKVWDVAGALAVLGAYATVAVGGGAGPLAGAVLGTAAVVSAAAPTVLHLRSRPGGGAWDGRAPWLAPGSLAAVVAVEVGALVVAAAVLLLTAPAQARLLWLVVFVLFQVGSIRTSSYRRGFGPLSTVRRPLAWVRDRA</sequence>
<feature type="region of interest" description="Disordered" evidence="1">
    <location>
        <begin position="1"/>
        <end position="39"/>
    </location>
</feature>
<feature type="transmembrane region" description="Helical" evidence="2">
    <location>
        <begin position="76"/>
        <end position="95"/>
    </location>
</feature>
<dbReference type="RefSeq" id="WP_148057972.1">
    <property type="nucleotide sequence ID" value="NZ_RJKN01000001.1"/>
</dbReference>